<sequence>MPRKASSETYIWGNAKEKRFLEKMDEFLSYSGGASGFGSVTMRDGSTPYVDPEFSIDNFGTHLVLEDEITPTNGGRQANTRRAGDDVGPSRSKGSSGKRKQRETTNEMTYSAM</sequence>
<dbReference type="EMBL" id="BTGU01000080">
    <property type="protein sequence ID" value="GMN58661.1"/>
    <property type="molecule type" value="Genomic_DNA"/>
</dbReference>
<evidence type="ECO:0000256" key="1">
    <source>
        <dbReference type="SAM" id="MobiDB-lite"/>
    </source>
</evidence>
<feature type="compositionally biased region" description="Polar residues" evidence="1">
    <location>
        <begin position="70"/>
        <end position="80"/>
    </location>
</feature>
<organism evidence="2 3">
    <name type="scientific">Ficus carica</name>
    <name type="common">Common fig</name>
    <dbReference type="NCBI Taxonomy" id="3494"/>
    <lineage>
        <taxon>Eukaryota</taxon>
        <taxon>Viridiplantae</taxon>
        <taxon>Streptophyta</taxon>
        <taxon>Embryophyta</taxon>
        <taxon>Tracheophyta</taxon>
        <taxon>Spermatophyta</taxon>
        <taxon>Magnoliopsida</taxon>
        <taxon>eudicotyledons</taxon>
        <taxon>Gunneridae</taxon>
        <taxon>Pentapetalae</taxon>
        <taxon>rosids</taxon>
        <taxon>fabids</taxon>
        <taxon>Rosales</taxon>
        <taxon>Moraceae</taxon>
        <taxon>Ficeae</taxon>
        <taxon>Ficus</taxon>
    </lineage>
</organism>
<protein>
    <submittedName>
        <fullName evidence="2">Uncharacterized protein</fullName>
    </submittedName>
</protein>
<evidence type="ECO:0000313" key="2">
    <source>
        <dbReference type="EMBL" id="GMN58661.1"/>
    </source>
</evidence>
<dbReference type="AlphaFoldDB" id="A0AA88DNJ5"/>
<accession>A0AA88DNJ5</accession>
<reference evidence="2" key="1">
    <citation type="submission" date="2023-07" db="EMBL/GenBank/DDBJ databases">
        <title>draft genome sequence of fig (Ficus carica).</title>
        <authorList>
            <person name="Takahashi T."/>
            <person name="Nishimura K."/>
        </authorList>
    </citation>
    <scope>NUCLEOTIDE SEQUENCE</scope>
</reference>
<proteinExistence type="predicted"/>
<feature type="region of interest" description="Disordered" evidence="1">
    <location>
        <begin position="68"/>
        <end position="113"/>
    </location>
</feature>
<keyword evidence="3" id="KW-1185">Reference proteome</keyword>
<comment type="caution">
    <text evidence="2">The sequence shown here is derived from an EMBL/GenBank/DDBJ whole genome shotgun (WGS) entry which is preliminary data.</text>
</comment>
<name>A0AA88DNJ5_FICCA</name>
<dbReference type="Proteomes" id="UP001187192">
    <property type="component" value="Unassembled WGS sequence"/>
</dbReference>
<evidence type="ECO:0000313" key="3">
    <source>
        <dbReference type="Proteomes" id="UP001187192"/>
    </source>
</evidence>
<gene>
    <name evidence="2" type="ORF">TIFTF001_027761</name>
</gene>